<name>A0AC55CU37_ECHTE</name>
<sequence length="484" mass="53647">MQLDGSYWLCRRGAGAGDAGLAASPGPAMSVPAVPRHLQLPPSQRSQPAFRVRPPIRSHHANTQDRGEQGISRTSASVTVRKGPGNTELAQVKPHLSSVRPSASQDMRRNQASSRNAACDILARPASSSKVKLLEKSKPTNQRRHTIVAKTSANSKPAQPTETAEQRRARLTEWKADKGRVLKKPPSSVVTQPEPEGQNGNPVGSFWTTMAEEDEQRLFTEKVNKTFSECLNLISEECPKEEILVTLNDLIKNIPDATKLVKYWVCLARLEPITSPIENIIAIYEKAILAGAQPIEEMRRVIADILTVKSQEKVHLGENSEATCATKTHGQDVNTEDHGVHLEPGNQKMETKHHKSVGFHGCEKEQEDATTEPASAEKTPRNESRDSCMIKYNVSTTPYLQSVKNKMLFDETNSIFKELKFLTPVRRSRRLQEKISKLPEMLKDHYPCVSSLEQLTELGSNTDAFVCRPNAALGPMEATEEKSN</sequence>
<organism evidence="1 2">
    <name type="scientific">Echinops telfairi</name>
    <name type="common">Lesser hedgehog tenrec</name>
    <dbReference type="NCBI Taxonomy" id="9371"/>
    <lineage>
        <taxon>Eukaryota</taxon>
        <taxon>Metazoa</taxon>
        <taxon>Chordata</taxon>
        <taxon>Craniata</taxon>
        <taxon>Vertebrata</taxon>
        <taxon>Euteleostomi</taxon>
        <taxon>Mammalia</taxon>
        <taxon>Eutheria</taxon>
        <taxon>Afrotheria</taxon>
        <taxon>Tenrecidae</taxon>
        <taxon>Tenrecinae</taxon>
        <taxon>Echinops</taxon>
    </lineage>
</organism>
<accession>A0AC55CU37</accession>
<evidence type="ECO:0000313" key="1">
    <source>
        <dbReference type="Proteomes" id="UP000694863"/>
    </source>
</evidence>
<dbReference type="RefSeq" id="XP_045143012.1">
    <property type="nucleotide sequence ID" value="XM_045287077.1"/>
</dbReference>
<dbReference type="Proteomes" id="UP000694863">
    <property type="component" value="Unplaced"/>
</dbReference>
<keyword evidence="1" id="KW-1185">Reference proteome</keyword>
<gene>
    <name evidence="2" type="primary">LOC101659652</name>
</gene>
<reference evidence="2" key="1">
    <citation type="submission" date="2025-08" db="UniProtKB">
        <authorList>
            <consortium name="RefSeq"/>
        </authorList>
    </citation>
    <scope>IDENTIFICATION</scope>
</reference>
<evidence type="ECO:0000313" key="2">
    <source>
        <dbReference type="RefSeq" id="XP_045143012.1"/>
    </source>
</evidence>
<protein>
    <submittedName>
        <fullName evidence="2">Cytoskeleton-associated protein 2</fullName>
    </submittedName>
</protein>
<proteinExistence type="predicted"/>